<dbReference type="WBParaSite" id="HCON_00141150-00001">
    <property type="protein sequence ID" value="HCON_00141150-00001"/>
    <property type="gene ID" value="HCON_00141150"/>
</dbReference>
<dbReference type="AlphaFoldDB" id="A0A7I4YSI5"/>
<accession>A0A7I4YSI5</accession>
<name>A0A7I4YSI5_HAECO</name>
<sequence>MCPLRYEDISECFSHVYLGREANIMDDSAPELIRKKRAEWGATRNIEGLMKKRKSIRHLAPLINIEVFPAWTCASETWTLRERDIHAVSAHSVLHRETMLGISLYTHARAEGKLDRHSVNERRSEMPLSRQETEDQVGCTRSRYRDDRWTRAVTDWIPRDIERTSGRPRARW</sequence>
<evidence type="ECO:0000256" key="1">
    <source>
        <dbReference type="SAM" id="MobiDB-lite"/>
    </source>
</evidence>
<proteinExistence type="predicted"/>
<feature type="region of interest" description="Disordered" evidence="1">
    <location>
        <begin position="115"/>
        <end position="139"/>
    </location>
</feature>
<protein>
    <submittedName>
        <fullName evidence="3">Transposase</fullName>
    </submittedName>
</protein>
<reference evidence="3" key="1">
    <citation type="submission" date="2020-12" db="UniProtKB">
        <authorList>
            <consortium name="WormBaseParasite"/>
        </authorList>
    </citation>
    <scope>IDENTIFICATION</scope>
    <source>
        <strain evidence="3">MHco3</strain>
    </source>
</reference>
<feature type="compositionally biased region" description="Basic and acidic residues" evidence="1">
    <location>
        <begin position="115"/>
        <end position="125"/>
    </location>
</feature>
<keyword evidence="2" id="KW-1185">Reference proteome</keyword>
<organism evidence="2 3">
    <name type="scientific">Haemonchus contortus</name>
    <name type="common">Barber pole worm</name>
    <dbReference type="NCBI Taxonomy" id="6289"/>
    <lineage>
        <taxon>Eukaryota</taxon>
        <taxon>Metazoa</taxon>
        <taxon>Ecdysozoa</taxon>
        <taxon>Nematoda</taxon>
        <taxon>Chromadorea</taxon>
        <taxon>Rhabditida</taxon>
        <taxon>Rhabditina</taxon>
        <taxon>Rhabditomorpha</taxon>
        <taxon>Strongyloidea</taxon>
        <taxon>Trichostrongylidae</taxon>
        <taxon>Haemonchus</taxon>
    </lineage>
</organism>
<evidence type="ECO:0000313" key="2">
    <source>
        <dbReference type="Proteomes" id="UP000025227"/>
    </source>
</evidence>
<dbReference type="OrthoDB" id="10516398at2759"/>
<dbReference type="Proteomes" id="UP000025227">
    <property type="component" value="Unplaced"/>
</dbReference>
<evidence type="ECO:0000313" key="3">
    <source>
        <dbReference type="WBParaSite" id="HCON_00141150-00001"/>
    </source>
</evidence>